<feature type="compositionally biased region" description="Polar residues" evidence="2">
    <location>
        <begin position="1318"/>
        <end position="1327"/>
    </location>
</feature>
<dbReference type="PRINTS" id="PR01431">
    <property type="entry name" value="TUBERIN"/>
</dbReference>
<feature type="region of interest" description="Disordered" evidence="2">
    <location>
        <begin position="1"/>
        <end position="23"/>
    </location>
</feature>
<feature type="compositionally biased region" description="Polar residues" evidence="2">
    <location>
        <begin position="1107"/>
        <end position="1123"/>
    </location>
</feature>
<feature type="region of interest" description="Disordered" evidence="2">
    <location>
        <begin position="1317"/>
        <end position="1386"/>
    </location>
</feature>
<dbReference type="GO" id="GO:0030178">
    <property type="term" value="P:negative regulation of Wnt signaling pathway"/>
    <property type="evidence" value="ECO:0007669"/>
    <property type="project" value="TreeGrafter"/>
</dbReference>
<feature type="region of interest" description="Disordered" evidence="2">
    <location>
        <begin position="1758"/>
        <end position="1799"/>
    </location>
</feature>
<dbReference type="InterPro" id="IPR018515">
    <property type="entry name" value="Tuberin-type_domain"/>
</dbReference>
<organism evidence="4 5">
    <name type="scientific">Tigriopus californicus</name>
    <name type="common">Marine copepod</name>
    <dbReference type="NCBI Taxonomy" id="6832"/>
    <lineage>
        <taxon>Eukaryota</taxon>
        <taxon>Metazoa</taxon>
        <taxon>Ecdysozoa</taxon>
        <taxon>Arthropoda</taxon>
        <taxon>Crustacea</taxon>
        <taxon>Multicrustacea</taxon>
        <taxon>Hexanauplia</taxon>
        <taxon>Copepoda</taxon>
        <taxon>Harpacticoida</taxon>
        <taxon>Harpacticidae</taxon>
        <taxon>Tigriopus</taxon>
    </lineage>
</organism>
<feature type="compositionally biased region" description="Polar residues" evidence="2">
    <location>
        <begin position="1760"/>
        <end position="1773"/>
    </location>
</feature>
<dbReference type="GO" id="GO:0005634">
    <property type="term" value="C:nucleus"/>
    <property type="evidence" value="ECO:0007669"/>
    <property type="project" value="InterPro"/>
</dbReference>
<dbReference type="GO" id="GO:0005096">
    <property type="term" value="F:GTPase activator activity"/>
    <property type="evidence" value="ECO:0007669"/>
    <property type="project" value="UniProtKB-KW"/>
</dbReference>
<dbReference type="GO" id="GO:0051898">
    <property type="term" value="P:negative regulation of phosphatidylinositol 3-kinase/protein kinase B signal transduction"/>
    <property type="evidence" value="ECO:0007669"/>
    <property type="project" value="TreeGrafter"/>
</dbReference>
<dbReference type="PROSITE" id="PS50085">
    <property type="entry name" value="RAPGAP"/>
    <property type="match status" value="1"/>
</dbReference>
<dbReference type="SUPFAM" id="SSF111347">
    <property type="entry name" value="Rap/Ran-GAP"/>
    <property type="match status" value="1"/>
</dbReference>
<feature type="compositionally biased region" description="Polar residues" evidence="2">
    <location>
        <begin position="1432"/>
        <end position="1447"/>
    </location>
</feature>
<feature type="region of interest" description="Disordered" evidence="2">
    <location>
        <begin position="1398"/>
        <end position="1510"/>
    </location>
</feature>
<feature type="compositionally biased region" description="Polar residues" evidence="2">
    <location>
        <begin position="991"/>
        <end position="1003"/>
    </location>
</feature>
<feature type="compositionally biased region" description="Polar residues" evidence="2">
    <location>
        <begin position="1355"/>
        <end position="1365"/>
    </location>
</feature>
<evidence type="ECO:0000313" key="4">
    <source>
        <dbReference type="EMBL" id="TRY76727.1"/>
    </source>
</evidence>
<feature type="region of interest" description="Disordered" evidence="2">
    <location>
        <begin position="667"/>
        <end position="696"/>
    </location>
</feature>
<keyword evidence="1" id="KW-0343">GTPase activation</keyword>
<comment type="caution">
    <text evidence="4">The sequence shown here is derived from an EMBL/GenBank/DDBJ whole genome shotgun (WGS) entry which is preliminary data.</text>
</comment>
<name>A0A553PGC3_TIGCA</name>
<sequence>MFRFRGSKGPSHGSHAGGPPGSAASAAALQVLATEPKLLNLSPEQIQALASSSPLEDRIRIITELTPRVRGNILEEHSVELLWMKTKDLLEAQDPSHRVAVIQLFTALVEGQFEHLDVMRGQFFRVIECHKSPEDFPHLLNLLDALTRQGKDILHFEEKIGRFLLQVFPTQPKPADVVNQYLLILLNTIKFNPAYLDPEVVTGLINCLSCHTGLVNDDDGVTGTCLQCFFAIMGFSYIPKEALTTFICTLCRVVNMPAHCKEAWRIMGNLMGTHLGHSALYCLCQIIQSREYQNNVPLVRGAVFFVGRSLWGNPCVKTMRNYSAMTILPSFIQALNCQHQVVTYEVTLQLERLIIERGETLRAPGCDCALDLIEAILVATPKHAEDSMKKEIFKHIHDTLNSFENLIDQDNYRGSKKKLFSIIDLCSSQRPEESVVRLLDYRAISLFPTKSGWIRGLHTLMDKYYKNDPREVIRIKALEVMASVVRANRHMYEEDMLERVVLPFLRSLDHEQSRVVRLEGIKVLTSLCTECSSKEAMKMVDIIERILLRQWDSKKSPGLSYTDHDHTEARIAVTGVIHAFKVKISQYPPSFIVRIYQILAKLVEEHYAHPEIYGNTGSIRIEIFRLFLALRADENYHLGICDEDSGSIRYSPFIVCRDFASGGGPAEILSGNEDQTRTRSGGIHKSGGGGSAPNASQPATYMSLTKACMLVIKSLSEERDWTVLKLVLSKVPMVLQNKAIITRYGKAIYMFITPLVELTSRNSKYPEVLVNTLPNFSRSEFHNTVFPVLAAMASYNEFLEPSSQRSLINALHVGLLSRECNRICIMALTACALEMKKSMYHVIPEVVLNFSKISATKLIATPMLEFLSTLIRLPDIFSSFTDTNYMAVFAIALPFTNPFRFDAYTVSLAHHIIIMWFLKCRLSYRQNFVQFIMTGLNSNVIQSFEEGNYRKIAANVATAAASRLANMDSADRKRSSSLSEHSIKPRDRAQTAVTTKVSTQKGSGASDELSEEHKRANKMISFHQELTETCVDILARYMFANASVQPKRLPTTQFLLKEGHSATWLLNTMLITITTSHCDQTSNRGGLCDRCHLICSKTRQEDPLNSVHLTQPEESSSSGTFIQSPEGEISNVRKRHQSEFQAQRPSPSRYLPGSSARDDFDLRRQVSAERISSQLSNPVPSQQVPQPSDSENDVGLLESLMKEQKGQEIRKPDLCACWCNGWAEIFVRRPSGDVSWMCRIQNSSLVSDSYSEFPLADLAALFRPSNDLAIRESVAQMLDMSKRIPIDTLSEKEYESLTSDKGDPRESFSLQGCRASITAESDSSTHSNVDRDSNPSSGQDPASPASPSEPRTELKNSGTSSNRQSCGPIPEVEEEEPIVREHRTSSELLQRRRISLQHGGAPNADSTENLKLKINSPLKTGSPMRSREASGTPPTLTPISGPASSGVGSRPPKLLLDSSMRRDRAHTISGPSPRRFNRDSASGTGSAGIRRGPEFLRSQTSGGPSSERAERVTGISPQFVFLQLYHNSSFGNTNSLDQPILLPATKAIETSIKNLDRIHAHETHKIGVLYIDPGQEDNEEAILLNEFGSLRYTQFLHGLGDLISLKDVDKKYSYVGGLDHVDGDGDFAYMWEDDVMQANKKKRHIGNDFVVIVYNNSGGHYKMGTVKGQFINACIVITPLDQGSNKVFIDCKPELDEPLGHVKDPKIVSDRNLAILVRQLALHCNLAAQIQQTLGLGRDPYSSNWLERLRQIKRIRDKVSTVSDDGSKSNASNGKDGGDRASNDNSSSSSSSRTERTSSFSRAALNDFTNIVMRRISKDD</sequence>
<evidence type="ECO:0000313" key="5">
    <source>
        <dbReference type="Proteomes" id="UP000318571"/>
    </source>
</evidence>
<dbReference type="Pfam" id="PF03542">
    <property type="entry name" value="Tuberin"/>
    <property type="match status" value="1"/>
</dbReference>
<gene>
    <name evidence="4" type="ORF">TCAL_07432</name>
</gene>
<dbReference type="GO" id="GO:0046627">
    <property type="term" value="P:negative regulation of insulin receptor signaling pathway"/>
    <property type="evidence" value="ECO:0007669"/>
    <property type="project" value="TreeGrafter"/>
</dbReference>
<dbReference type="InterPro" id="IPR011989">
    <property type="entry name" value="ARM-like"/>
</dbReference>
<dbReference type="InterPro" id="IPR035974">
    <property type="entry name" value="Rap/Ran-GAP_sf"/>
</dbReference>
<accession>A0A553PGC3</accession>
<evidence type="ECO:0000256" key="2">
    <source>
        <dbReference type="SAM" id="MobiDB-lite"/>
    </source>
</evidence>
<dbReference type="GO" id="GO:0051726">
    <property type="term" value="P:regulation of cell cycle"/>
    <property type="evidence" value="ECO:0007669"/>
    <property type="project" value="TreeGrafter"/>
</dbReference>
<feature type="domain" description="Rap-GAP" evidence="3">
    <location>
        <begin position="1552"/>
        <end position="1763"/>
    </location>
</feature>
<dbReference type="InterPro" id="IPR016024">
    <property type="entry name" value="ARM-type_fold"/>
</dbReference>
<protein>
    <recommendedName>
        <fullName evidence="3">Rap-GAP domain-containing protein</fullName>
    </recommendedName>
</protein>
<reference evidence="4 5" key="1">
    <citation type="journal article" date="2018" name="Nat. Ecol. Evol.">
        <title>Genomic signatures of mitonuclear coevolution across populations of Tigriopus californicus.</title>
        <authorList>
            <person name="Barreto F.S."/>
            <person name="Watson E.T."/>
            <person name="Lima T.G."/>
            <person name="Willett C.S."/>
            <person name="Edmands S."/>
            <person name="Li W."/>
            <person name="Burton R.S."/>
        </authorList>
    </citation>
    <scope>NUCLEOTIDE SEQUENCE [LARGE SCALE GENOMIC DNA]</scope>
    <source>
        <strain evidence="4 5">San Diego</strain>
    </source>
</reference>
<dbReference type="Proteomes" id="UP000318571">
    <property type="component" value="Chromosome 5"/>
</dbReference>
<feature type="region of interest" description="Disordered" evidence="2">
    <location>
        <begin position="1103"/>
        <end position="1157"/>
    </location>
</feature>
<feature type="region of interest" description="Disordered" evidence="2">
    <location>
        <begin position="1171"/>
        <end position="1193"/>
    </location>
</feature>
<dbReference type="GO" id="GO:0051056">
    <property type="term" value="P:regulation of small GTPase mediated signal transduction"/>
    <property type="evidence" value="ECO:0007669"/>
    <property type="project" value="InterPro"/>
</dbReference>
<dbReference type="InterPro" id="IPR024584">
    <property type="entry name" value="Tuberin_N"/>
</dbReference>
<feature type="region of interest" description="Disordered" evidence="2">
    <location>
        <begin position="967"/>
        <end position="1012"/>
    </location>
</feature>
<dbReference type="Pfam" id="PF02145">
    <property type="entry name" value="Rap_GAP"/>
    <property type="match status" value="1"/>
</dbReference>
<dbReference type="Pfam" id="PF11864">
    <property type="entry name" value="DUF3384"/>
    <property type="match status" value="1"/>
</dbReference>
<proteinExistence type="predicted"/>
<dbReference type="EMBL" id="VCGU01000004">
    <property type="protein sequence ID" value="TRY76727.1"/>
    <property type="molecule type" value="Genomic_DNA"/>
</dbReference>
<dbReference type="STRING" id="6832.A0A553PGC3"/>
<feature type="compositionally biased region" description="Low complexity" evidence="2">
    <location>
        <begin position="1783"/>
        <end position="1799"/>
    </location>
</feature>
<keyword evidence="5" id="KW-1185">Reference proteome</keyword>
<dbReference type="OMA" id="CDIMSAI"/>
<dbReference type="InterPro" id="IPR027107">
    <property type="entry name" value="Tuberin/Ral-act_asu"/>
</dbReference>
<evidence type="ECO:0000259" key="3">
    <source>
        <dbReference type="PROSITE" id="PS50085"/>
    </source>
</evidence>
<dbReference type="GO" id="GO:0032007">
    <property type="term" value="P:negative regulation of TOR signaling"/>
    <property type="evidence" value="ECO:0007669"/>
    <property type="project" value="InterPro"/>
</dbReference>
<dbReference type="GO" id="GO:0033596">
    <property type="term" value="C:TSC1-TSC2 complex"/>
    <property type="evidence" value="ECO:0007669"/>
    <property type="project" value="InterPro"/>
</dbReference>
<dbReference type="PANTHER" id="PTHR10063">
    <property type="entry name" value="TUBERIN"/>
    <property type="match status" value="1"/>
</dbReference>
<dbReference type="PANTHER" id="PTHR10063:SF0">
    <property type="entry name" value="TUBERIN"/>
    <property type="match status" value="1"/>
</dbReference>
<dbReference type="SUPFAM" id="SSF48371">
    <property type="entry name" value="ARM repeat"/>
    <property type="match status" value="1"/>
</dbReference>
<dbReference type="Gene3D" id="3.40.50.11210">
    <property type="entry name" value="Rap/Ran-GAP"/>
    <property type="match status" value="1"/>
</dbReference>
<feature type="compositionally biased region" description="Low complexity" evidence="2">
    <location>
        <begin position="1172"/>
        <end position="1189"/>
    </location>
</feature>
<evidence type="ECO:0000256" key="1">
    <source>
        <dbReference type="ARBA" id="ARBA00022468"/>
    </source>
</evidence>
<dbReference type="InterPro" id="IPR000331">
    <property type="entry name" value="Rap/Ran_GAP_dom"/>
</dbReference>
<dbReference type="InterPro" id="IPR003913">
    <property type="entry name" value="Tuberin"/>
</dbReference>
<dbReference type="Gene3D" id="1.25.10.10">
    <property type="entry name" value="Leucine-rich Repeat Variant"/>
    <property type="match status" value="1"/>
</dbReference>